<comment type="caution">
    <text evidence="5">The sequence shown here is derived from an EMBL/GenBank/DDBJ whole genome shotgun (WGS) entry which is preliminary data.</text>
</comment>
<evidence type="ECO:0000256" key="1">
    <source>
        <dbReference type="ARBA" id="ARBA00023015"/>
    </source>
</evidence>
<dbReference type="RefSeq" id="WP_274687905.1">
    <property type="nucleotide sequence ID" value="NZ_JAPMOU010000005.1"/>
</dbReference>
<dbReference type="InterPro" id="IPR036390">
    <property type="entry name" value="WH_DNA-bd_sf"/>
</dbReference>
<dbReference type="SUPFAM" id="SSF48008">
    <property type="entry name" value="GntR ligand-binding domain-like"/>
    <property type="match status" value="1"/>
</dbReference>
<keyword evidence="2" id="KW-0238">DNA-binding</keyword>
<dbReference type="InterPro" id="IPR000524">
    <property type="entry name" value="Tscrpt_reg_HTH_GntR"/>
</dbReference>
<keyword evidence="6" id="KW-1185">Reference proteome</keyword>
<dbReference type="CDD" id="cd07377">
    <property type="entry name" value="WHTH_GntR"/>
    <property type="match status" value="1"/>
</dbReference>
<evidence type="ECO:0000313" key="6">
    <source>
        <dbReference type="Proteomes" id="UP001528823"/>
    </source>
</evidence>
<keyword evidence="1" id="KW-0805">Transcription regulation</keyword>
<dbReference type="Pfam" id="PF00392">
    <property type="entry name" value="GntR"/>
    <property type="match status" value="1"/>
</dbReference>
<dbReference type="Gene3D" id="1.10.10.10">
    <property type="entry name" value="Winged helix-like DNA-binding domain superfamily/Winged helix DNA-binding domain"/>
    <property type="match status" value="1"/>
</dbReference>
<proteinExistence type="predicted"/>
<organism evidence="5 6">
    <name type="scientific">Spartinivicinus poritis</name>
    <dbReference type="NCBI Taxonomy" id="2994640"/>
    <lineage>
        <taxon>Bacteria</taxon>
        <taxon>Pseudomonadati</taxon>
        <taxon>Pseudomonadota</taxon>
        <taxon>Gammaproteobacteria</taxon>
        <taxon>Oceanospirillales</taxon>
        <taxon>Zooshikellaceae</taxon>
        <taxon>Spartinivicinus</taxon>
    </lineage>
</organism>
<keyword evidence="3" id="KW-0804">Transcription</keyword>
<dbReference type="SUPFAM" id="SSF46785">
    <property type="entry name" value="Winged helix' DNA-binding domain"/>
    <property type="match status" value="1"/>
</dbReference>
<dbReference type="InterPro" id="IPR011711">
    <property type="entry name" value="GntR_C"/>
</dbReference>
<reference evidence="5 6" key="1">
    <citation type="submission" date="2022-11" db="EMBL/GenBank/DDBJ databases">
        <title>Spartinivicinus poritis sp. nov., isolated from scleractinian coral Porites lutea.</title>
        <authorList>
            <person name="Zhang G."/>
            <person name="Cai L."/>
            <person name="Wei Q."/>
        </authorList>
    </citation>
    <scope>NUCLEOTIDE SEQUENCE [LARGE SCALE GENOMIC DNA]</scope>
    <source>
        <strain evidence="5 6">A2-2</strain>
    </source>
</reference>
<name>A0ABT5U5B5_9GAMM</name>
<protein>
    <submittedName>
        <fullName evidence="5">GntR family transcriptional regulator</fullName>
    </submittedName>
</protein>
<evidence type="ECO:0000256" key="2">
    <source>
        <dbReference type="ARBA" id="ARBA00023125"/>
    </source>
</evidence>
<dbReference type="Gene3D" id="1.20.120.530">
    <property type="entry name" value="GntR ligand-binding domain-like"/>
    <property type="match status" value="1"/>
</dbReference>
<sequence length="221" mass="25426">MVFKASDSLSEQIAQHLASKIIKGELLAKERIQELKVASELGVSRGSVREALLILQRKHLIDILPRRGAMVTELTEHKVQSLYEMVVELYSFLALKVAENWQAEIQLKPFKATLKELELLAEQRNIERYIEVSFDILRQALPIADNSYLEQILANVQPAIHRTYFLVASKYEDHIVKSLSFFKALIQVVEQRDQQQIRQVVAAYGKHHRDMLMTVVGGRDY</sequence>
<dbReference type="PANTHER" id="PTHR43537">
    <property type="entry name" value="TRANSCRIPTIONAL REGULATOR, GNTR FAMILY"/>
    <property type="match status" value="1"/>
</dbReference>
<dbReference type="Pfam" id="PF07729">
    <property type="entry name" value="FCD"/>
    <property type="match status" value="1"/>
</dbReference>
<feature type="domain" description="HTH gntR-type" evidence="4">
    <location>
        <begin position="7"/>
        <end position="74"/>
    </location>
</feature>
<evidence type="ECO:0000313" key="5">
    <source>
        <dbReference type="EMBL" id="MDE1461543.1"/>
    </source>
</evidence>
<dbReference type="Proteomes" id="UP001528823">
    <property type="component" value="Unassembled WGS sequence"/>
</dbReference>
<dbReference type="InterPro" id="IPR036388">
    <property type="entry name" value="WH-like_DNA-bd_sf"/>
</dbReference>
<dbReference type="PANTHER" id="PTHR43537:SF24">
    <property type="entry name" value="GLUCONATE OPERON TRANSCRIPTIONAL REPRESSOR"/>
    <property type="match status" value="1"/>
</dbReference>
<evidence type="ECO:0000256" key="3">
    <source>
        <dbReference type="ARBA" id="ARBA00023163"/>
    </source>
</evidence>
<dbReference type="InterPro" id="IPR008920">
    <property type="entry name" value="TF_FadR/GntR_C"/>
</dbReference>
<dbReference type="PROSITE" id="PS50949">
    <property type="entry name" value="HTH_GNTR"/>
    <property type="match status" value="1"/>
</dbReference>
<evidence type="ECO:0000259" key="4">
    <source>
        <dbReference type="PROSITE" id="PS50949"/>
    </source>
</evidence>
<dbReference type="SMART" id="SM00345">
    <property type="entry name" value="HTH_GNTR"/>
    <property type="match status" value="1"/>
</dbReference>
<gene>
    <name evidence="5" type="ORF">ORQ98_06135</name>
</gene>
<accession>A0ABT5U5B5</accession>
<dbReference type="EMBL" id="JAPMOU010000005">
    <property type="protein sequence ID" value="MDE1461543.1"/>
    <property type="molecule type" value="Genomic_DNA"/>
</dbReference>